<evidence type="ECO:0000256" key="9">
    <source>
        <dbReference type="ARBA" id="ARBA00023251"/>
    </source>
</evidence>
<feature type="transmembrane region" description="Helical" evidence="10">
    <location>
        <begin position="130"/>
        <end position="150"/>
    </location>
</feature>
<dbReference type="PIRSF" id="PIRSF006603">
    <property type="entry name" value="DinF"/>
    <property type="match status" value="1"/>
</dbReference>
<keyword evidence="7 10" id="KW-1133">Transmembrane helix</keyword>
<dbReference type="OrthoDB" id="9811110at2"/>
<dbReference type="GO" id="GO:0005886">
    <property type="term" value="C:plasma membrane"/>
    <property type="evidence" value="ECO:0007669"/>
    <property type="project" value="UniProtKB-SubCell"/>
</dbReference>
<evidence type="ECO:0000256" key="10">
    <source>
        <dbReference type="SAM" id="Phobius"/>
    </source>
</evidence>
<accession>A0A0R1TU86</accession>
<dbReference type="AlphaFoldDB" id="A0A0R1TU86"/>
<feature type="transmembrane region" description="Helical" evidence="10">
    <location>
        <begin position="92"/>
        <end position="110"/>
    </location>
</feature>
<evidence type="ECO:0000256" key="4">
    <source>
        <dbReference type="ARBA" id="ARBA00022448"/>
    </source>
</evidence>
<feature type="transmembrane region" description="Helical" evidence="10">
    <location>
        <begin position="356"/>
        <end position="378"/>
    </location>
</feature>
<feature type="transmembrane region" description="Helical" evidence="10">
    <location>
        <begin position="49"/>
        <end position="72"/>
    </location>
</feature>
<evidence type="ECO:0000256" key="7">
    <source>
        <dbReference type="ARBA" id="ARBA00022989"/>
    </source>
</evidence>
<organism evidence="11 12">
    <name type="scientific">Ligilactobacillus apodemi DSM 16634 = JCM 16172</name>
    <dbReference type="NCBI Taxonomy" id="1423724"/>
    <lineage>
        <taxon>Bacteria</taxon>
        <taxon>Bacillati</taxon>
        <taxon>Bacillota</taxon>
        <taxon>Bacilli</taxon>
        <taxon>Lactobacillales</taxon>
        <taxon>Lactobacillaceae</taxon>
        <taxon>Ligilactobacillus</taxon>
    </lineage>
</organism>
<comment type="subcellular location">
    <subcellularLocation>
        <location evidence="1">Cell membrane</location>
        <topology evidence="1">Multi-pass membrane protein</topology>
    </subcellularLocation>
</comment>
<protein>
    <recommendedName>
        <fullName evidence="3">Multidrug export protein MepA</fullName>
    </recommendedName>
</protein>
<comment type="caution">
    <text evidence="11">The sequence shown here is derived from an EMBL/GenBank/DDBJ whole genome shotgun (WGS) entry which is preliminary data.</text>
</comment>
<evidence type="ECO:0000256" key="6">
    <source>
        <dbReference type="ARBA" id="ARBA00022692"/>
    </source>
</evidence>
<evidence type="ECO:0000313" key="12">
    <source>
        <dbReference type="Proteomes" id="UP000051324"/>
    </source>
</evidence>
<dbReference type="RefSeq" id="WP_035459584.1">
    <property type="nucleotide sequence ID" value="NZ_AZFT01000048.1"/>
</dbReference>
<reference evidence="11 12" key="1">
    <citation type="journal article" date="2015" name="Genome Announc.">
        <title>Expanding the biotechnology potential of lactobacilli through comparative genomics of 213 strains and associated genera.</title>
        <authorList>
            <person name="Sun Z."/>
            <person name="Harris H.M."/>
            <person name="McCann A."/>
            <person name="Guo C."/>
            <person name="Argimon S."/>
            <person name="Zhang W."/>
            <person name="Yang X."/>
            <person name="Jeffery I.B."/>
            <person name="Cooney J.C."/>
            <person name="Kagawa T.F."/>
            <person name="Liu W."/>
            <person name="Song Y."/>
            <person name="Salvetti E."/>
            <person name="Wrobel A."/>
            <person name="Rasinkangas P."/>
            <person name="Parkhill J."/>
            <person name="Rea M.C."/>
            <person name="O'Sullivan O."/>
            <person name="Ritari J."/>
            <person name="Douillard F.P."/>
            <person name="Paul Ross R."/>
            <person name="Yang R."/>
            <person name="Briner A.E."/>
            <person name="Felis G.E."/>
            <person name="de Vos W.M."/>
            <person name="Barrangou R."/>
            <person name="Klaenhammer T.R."/>
            <person name="Caufield P.W."/>
            <person name="Cui Y."/>
            <person name="Zhang H."/>
            <person name="O'Toole P.W."/>
        </authorList>
    </citation>
    <scope>NUCLEOTIDE SEQUENCE [LARGE SCALE GENOMIC DNA]</scope>
    <source>
        <strain evidence="11 12">DSM 16634</strain>
    </source>
</reference>
<dbReference type="PATRIC" id="fig|1423724.4.peg.348"/>
<keyword evidence="12" id="KW-1185">Reference proteome</keyword>
<dbReference type="Proteomes" id="UP000051324">
    <property type="component" value="Unassembled WGS sequence"/>
</dbReference>
<evidence type="ECO:0000256" key="2">
    <source>
        <dbReference type="ARBA" id="ARBA00008417"/>
    </source>
</evidence>
<feature type="transmembrane region" description="Helical" evidence="10">
    <location>
        <begin position="315"/>
        <end position="336"/>
    </location>
</feature>
<gene>
    <name evidence="11" type="ORF">FC32_GL000330</name>
</gene>
<dbReference type="GO" id="GO:0042910">
    <property type="term" value="F:xenobiotic transmembrane transporter activity"/>
    <property type="evidence" value="ECO:0007669"/>
    <property type="project" value="InterPro"/>
</dbReference>
<dbReference type="CDD" id="cd13143">
    <property type="entry name" value="MATE_MepA_like"/>
    <property type="match status" value="1"/>
</dbReference>
<keyword evidence="9" id="KW-0046">Antibiotic resistance</keyword>
<dbReference type="Pfam" id="PF01554">
    <property type="entry name" value="MatE"/>
    <property type="match status" value="2"/>
</dbReference>
<dbReference type="InterPro" id="IPR051327">
    <property type="entry name" value="MATE_MepA_subfamily"/>
</dbReference>
<sequence>MQDEPISTLLRRFAGPAVIANLISALYTIVDQIFIGQGVGYLGNAATNIAFPITTISMALALMLGIGTAANFNLEMGRGNVKRAEKMVGTTFGSLIILGVVMSALLLLFTKPLMSAFGATAELMPYVLPFVRITALSLPFFLISTACNSIVRADGSARYSMFGMVVGAILNMILNPIFIFGFKWGIAGSAWATVSSQIISGCIFLAYIPNFRNITVGLKDLIPRPKLLKPICALGLGPMFQQLSVTLVQIVTNNLIKVYGVDSTIGPEIPVAVVGVVSKINQVYTAIVLGITQGAQPILGFNYGAKAYGRVRGTFKLTVTINTLISLVAFLAFQLFTHPIISLFGTASSTYMNYAVYYMHVFFAMVFVNGFQTSSGIFFSSIGKAKNSVFLILSKQIILLLPLLVIMTLWLGVDNLMIANPIADFLSALLAAILIRHAFKKMPA</sequence>
<evidence type="ECO:0000256" key="8">
    <source>
        <dbReference type="ARBA" id="ARBA00023136"/>
    </source>
</evidence>
<feature type="transmembrane region" description="Helical" evidence="10">
    <location>
        <begin position="418"/>
        <end position="439"/>
    </location>
</feature>
<dbReference type="GO" id="GO:0015297">
    <property type="term" value="F:antiporter activity"/>
    <property type="evidence" value="ECO:0007669"/>
    <property type="project" value="InterPro"/>
</dbReference>
<dbReference type="PANTHER" id="PTHR43823:SF3">
    <property type="entry name" value="MULTIDRUG EXPORT PROTEIN MEPA"/>
    <property type="match status" value="1"/>
</dbReference>
<dbReference type="InterPro" id="IPR002528">
    <property type="entry name" value="MATE_fam"/>
</dbReference>
<dbReference type="GO" id="GO:0046677">
    <property type="term" value="P:response to antibiotic"/>
    <property type="evidence" value="ECO:0007669"/>
    <property type="project" value="UniProtKB-KW"/>
</dbReference>
<keyword evidence="5" id="KW-1003">Cell membrane</keyword>
<evidence type="ECO:0000256" key="3">
    <source>
        <dbReference type="ARBA" id="ARBA00022106"/>
    </source>
</evidence>
<proteinExistence type="inferred from homology"/>
<comment type="similarity">
    <text evidence="2">Belongs to the multi antimicrobial extrusion (MATE) (TC 2.A.66.1) family. MepA subfamily.</text>
</comment>
<feature type="transmembrane region" description="Helical" evidence="10">
    <location>
        <begin position="162"/>
        <end position="182"/>
    </location>
</feature>
<dbReference type="InterPro" id="IPR048279">
    <property type="entry name" value="MdtK-like"/>
</dbReference>
<dbReference type="InterPro" id="IPR045070">
    <property type="entry name" value="MATE_MepA-like"/>
</dbReference>
<feature type="transmembrane region" description="Helical" evidence="10">
    <location>
        <begin position="188"/>
        <end position="208"/>
    </location>
</feature>
<feature type="transmembrane region" description="Helical" evidence="10">
    <location>
        <begin position="12"/>
        <end position="29"/>
    </location>
</feature>
<keyword evidence="6 10" id="KW-0812">Transmembrane</keyword>
<keyword evidence="8 10" id="KW-0472">Membrane</keyword>
<evidence type="ECO:0000256" key="5">
    <source>
        <dbReference type="ARBA" id="ARBA00022475"/>
    </source>
</evidence>
<feature type="transmembrane region" description="Helical" evidence="10">
    <location>
        <begin position="390"/>
        <end position="412"/>
    </location>
</feature>
<evidence type="ECO:0000256" key="1">
    <source>
        <dbReference type="ARBA" id="ARBA00004651"/>
    </source>
</evidence>
<dbReference type="STRING" id="1423724.FC32_GL000330"/>
<name>A0A0R1TU86_9LACO</name>
<dbReference type="eggNOG" id="COG0534">
    <property type="taxonomic scope" value="Bacteria"/>
</dbReference>
<dbReference type="PANTHER" id="PTHR43823">
    <property type="entry name" value="SPORULATION PROTEIN YKVU"/>
    <property type="match status" value="1"/>
</dbReference>
<dbReference type="EMBL" id="AZFT01000048">
    <property type="protein sequence ID" value="KRL84849.1"/>
    <property type="molecule type" value="Genomic_DNA"/>
</dbReference>
<evidence type="ECO:0000313" key="11">
    <source>
        <dbReference type="EMBL" id="KRL84849.1"/>
    </source>
</evidence>
<keyword evidence="4" id="KW-0813">Transport</keyword>